<sequence length="106" mass="11628">MAGRDSLPAGLLADVKNYLDITWDDEATDAKVSGLIASGMAYLDGKLGEAGDYTQDGMPRTLLFEYVRYARDSALDVFEGNYLALILDMQNERAVRRYAENAVSAP</sequence>
<accession>A0ABR9R890</accession>
<organism evidence="1 2">
    <name type="scientific">Pseudoflavonifractor gallinarum</name>
    <dbReference type="NCBI Taxonomy" id="2779352"/>
    <lineage>
        <taxon>Bacteria</taxon>
        <taxon>Bacillati</taxon>
        <taxon>Bacillota</taxon>
        <taxon>Clostridia</taxon>
        <taxon>Eubacteriales</taxon>
        <taxon>Oscillospiraceae</taxon>
        <taxon>Pseudoflavonifractor</taxon>
    </lineage>
</organism>
<evidence type="ECO:0000313" key="2">
    <source>
        <dbReference type="Proteomes" id="UP000806211"/>
    </source>
</evidence>
<evidence type="ECO:0008006" key="3">
    <source>
        <dbReference type="Google" id="ProtNLM"/>
    </source>
</evidence>
<dbReference type="RefSeq" id="WP_193536080.1">
    <property type="nucleotide sequence ID" value="NZ_AP031438.1"/>
</dbReference>
<dbReference type="EMBL" id="JADCKF010000001">
    <property type="protein sequence ID" value="MBE5054778.1"/>
    <property type="molecule type" value="Genomic_DNA"/>
</dbReference>
<protein>
    <recommendedName>
        <fullName evidence="3">Phage gp6-like head-tail connector protein</fullName>
    </recommendedName>
</protein>
<name>A0ABR9R890_9FIRM</name>
<evidence type="ECO:0000313" key="1">
    <source>
        <dbReference type="EMBL" id="MBE5054778.1"/>
    </source>
</evidence>
<gene>
    <name evidence="1" type="ORF">INF37_02000</name>
</gene>
<keyword evidence="2" id="KW-1185">Reference proteome</keyword>
<comment type="caution">
    <text evidence="1">The sequence shown here is derived from an EMBL/GenBank/DDBJ whole genome shotgun (WGS) entry which is preliminary data.</text>
</comment>
<dbReference type="Proteomes" id="UP000806211">
    <property type="component" value="Unassembled WGS sequence"/>
</dbReference>
<proteinExistence type="predicted"/>
<reference evidence="1 2" key="1">
    <citation type="submission" date="2020-10" db="EMBL/GenBank/DDBJ databases">
        <title>ChiBAC.</title>
        <authorList>
            <person name="Zenner C."/>
            <person name="Hitch T.C.A."/>
            <person name="Clavel T."/>
        </authorList>
    </citation>
    <scope>NUCLEOTIDE SEQUENCE [LARGE SCALE GENOMIC DNA]</scope>
    <source>
        <strain evidence="1 2">DSM 107456</strain>
    </source>
</reference>